<organism evidence="5 6">
    <name type="scientific">Gordonibacter massiliensis</name>
    <name type="common">ex Traore et al. 2017</name>
    <dbReference type="NCBI Taxonomy" id="1841863"/>
    <lineage>
        <taxon>Bacteria</taxon>
        <taxon>Bacillati</taxon>
        <taxon>Actinomycetota</taxon>
        <taxon>Coriobacteriia</taxon>
        <taxon>Eggerthellales</taxon>
        <taxon>Eggerthellaceae</taxon>
        <taxon>Gordonibacter</taxon>
    </lineage>
</organism>
<keyword evidence="3" id="KW-0012">Acyltransferase</keyword>
<reference evidence="5 6" key="1">
    <citation type="submission" date="2020-08" db="EMBL/GenBank/DDBJ databases">
        <authorList>
            <person name="Liu C."/>
            <person name="Sun Q."/>
        </authorList>
    </citation>
    <scope>NUCLEOTIDE SEQUENCE [LARGE SCALE GENOMIC DNA]</scope>
    <source>
        <strain evidence="5 6">N22</strain>
    </source>
</reference>
<evidence type="ECO:0000313" key="5">
    <source>
        <dbReference type="EMBL" id="MBC2890612.1"/>
    </source>
</evidence>
<dbReference type="AlphaFoldDB" id="A0A842JE99"/>
<dbReference type="GO" id="GO:0008080">
    <property type="term" value="F:N-acetyltransferase activity"/>
    <property type="evidence" value="ECO:0007669"/>
    <property type="project" value="TreeGrafter"/>
</dbReference>
<evidence type="ECO:0000256" key="1">
    <source>
        <dbReference type="ARBA" id="ARBA00008694"/>
    </source>
</evidence>
<evidence type="ECO:0000256" key="2">
    <source>
        <dbReference type="ARBA" id="ARBA00022679"/>
    </source>
</evidence>
<evidence type="ECO:0000256" key="3">
    <source>
        <dbReference type="ARBA" id="ARBA00023315"/>
    </source>
</evidence>
<dbReference type="InterPro" id="IPR000182">
    <property type="entry name" value="GNAT_dom"/>
</dbReference>
<dbReference type="EMBL" id="JACMSE010000016">
    <property type="protein sequence ID" value="MBC2890612.1"/>
    <property type="molecule type" value="Genomic_DNA"/>
</dbReference>
<dbReference type="Proteomes" id="UP000587396">
    <property type="component" value="Unassembled WGS sequence"/>
</dbReference>
<keyword evidence="2 5" id="KW-0808">Transferase</keyword>
<dbReference type="Gene3D" id="3.40.630.30">
    <property type="match status" value="1"/>
</dbReference>
<dbReference type="PANTHER" id="PTHR10545">
    <property type="entry name" value="DIAMINE N-ACETYLTRANSFERASE"/>
    <property type="match status" value="1"/>
</dbReference>
<protein>
    <submittedName>
        <fullName evidence="5">GNAT family N-acetyltransferase</fullName>
    </submittedName>
</protein>
<name>A0A842JE99_9ACTN</name>
<dbReference type="Pfam" id="PF00583">
    <property type="entry name" value="Acetyltransf_1"/>
    <property type="match status" value="1"/>
</dbReference>
<dbReference type="CDD" id="cd04301">
    <property type="entry name" value="NAT_SF"/>
    <property type="match status" value="1"/>
</dbReference>
<dbReference type="FunFam" id="3.40.630.30:FF:000064">
    <property type="entry name" value="GNAT family acetyltransferase"/>
    <property type="match status" value="1"/>
</dbReference>
<sequence>MNEELTIRFAEREDAADLLRLTKALAADMGRESEVAATAEDIERGMFDKGAGEALVAEHQDRGVVGCAVFCRTFSTWKGACGVYLEDLFVEEAYRGGGTGRALMARLAALCEERGYERLSWHCRDTNEGGLAFYERLGAARVDPLVLHRLEGEALSALAAQAPADAGGSRAGVVAAADGAEGAR</sequence>
<accession>A0A842JE99</accession>
<dbReference type="RefSeq" id="WP_185906282.1">
    <property type="nucleotide sequence ID" value="NZ_JACMSE010000016.1"/>
</dbReference>
<comment type="similarity">
    <text evidence="1">Belongs to the acetyltransferase family.</text>
</comment>
<dbReference type="SUPFAM" id="SSF55729">
    <property type="entry name" value="Acyl-CoA N-acyltransferases (Nat)"/>
    <property type="match status" value="1"/>
</dbReference>
<dbReference type="InterPro" id="IPR016181">
    <property type="entry name" value="Acyl_CoA_acyltransferase"/>
</dbReference>
<feature type="domain" description="N-acetyltransferase" evidence="4">
    <location>
        <begin position="5"/>
        <end position="165"/>
    </location>
</feature>
<dbReference type="PANTHER" id="PTHR10545:SF29">
    <property type="entry name" value="GH14572P-RELATED"/>
    <property type="match status" value="1"/>
</dbReference>
<evidence type="ECO:0000313" key="6">
    <source>
        <dbReference type="Proteomes" id="UP000587396"/>
    </source>
</evidence>
<proteinExistence type="inferred from homology"/>
<comment type="caution">
    <text evidence="5">The sequence shown here is derived from an EMBL/GenBank/DDBJ whole genome shotgun (WGS) entry which is preliminary data.</text>
</comment>
<keyword evidence="6" id="KW-1185">Reference proteome</keyword>
<dbReference type="PROSITE" id="PS51186">
    <property type="entry name" value="GNAT"/>
    <property type="match status" value="1"/>
</dbReference>
<gene>
    <name evidence="5" type="ORF">H7313_14865</name>
</gene>
<evidence type="ECO:0000259" key="4">
    <source>
        <dbReference type="PROSITE" id="PS51186"/>
    </source>
</evidence>
<dbReference type="InterPro" id="IPR051016">
    <property type="entry name" value="Diverse_Substrate_AcTransf"/>
</dbReference>